<dbReference type="AlphaFoldDB" id="A0A2D4M1S7"/>
<feature type="compositionally biased region" description="Acidic residues" evidence="1">
    <location>
        <begin position="1"/>
        <end position="11"/>
    </location>
</feature>
<reference evidence="2" key="1">
    <citation type="submission" date="2017-07" db="EMBL/GenBank/DDBJ databases">
        <authorList>
            <person name="Mikheyev A."/>
            <person name="Grau M."/>
        </authorList>
    </citation>
    <scope>NUCLEOTIDE SEQUENCE</scope>
    <source>
        <tissue evidence="2">Venom_gland</tissue>
    </source>
</reference>
<dbReference type="EMBL" id="IACM01065836">
    <property type="protein sequence ID" value="LAB27048.1"/>
    <property type="molecule type" value="Transcribed_RNA"/>
</dbReference>
<evidence type="ECO:0000256" key="1">
    <source>
        <dbReference type="SAM" id="MobiDB-lite"/>
    </source>
</evidence>
<name>A0A2D4M1S7_9SAUR</name>
<accession>A0A2D4M1S7</accession>
<proteinExistence type="predicted"/>
<evidence type="ECO:0000313" key="2">
    <source>
        <dbReference type="EMBL" id="LAB27048.1"/>
    </source>
</evidence>
<feature type="region of interest" description="Disordered" evidence="1">
    <location>
        <begin position="1"/>
        <end position="45"/>
    </location>
</feature>
<protein>
    <submittedName>
        <fullName evidence="2">Uncharacterized protein</fullName>
    </submittedName>
</protein>
<reference evidence="2" key="2">
    <citation type="submission" date="2017-11" db="EMBL/GenBank/DDBJ databases">
        <title>Coralsnake Venomics: Analyses of Venom Gland Transcriptomes and Proteomes of Six Brazilian Taxa.</title>
        <authorList>
            <person name="Aird S.D."/>
            <person name="Jorge da Silva N."/>
            <person name="Qiu L."/>
            <person name="Villar-Briones A."/>
            <person name="Aparecida-Saddi V."/>
            <person name="Campos-Telles M.P."/>
            <person name="Grau M."/>
            <person name="Mikheyev A.S."/>
        </authorList>
    </citation>
    <scope>NUCLEOTIDE SEQUENCE</scope>
    <source>
        <tissue evidence="2">Venom_gland</tissue>
    </source>
</reference>
<organism evidence="2">
    <name type="scientific">Micrurus spixii</name>
    <name type="common">Amazon coral snake</name>
    <dbReference type="NCBI Taxonomy" id="129469"/>
    <lineage>
        <taxon>Eukaryota</taxon>
        <taxon>Metazoa</taxon>
        <taxon>Chordata</taxon>
        <taxon>Craniata</taxon>
        <taxon>Vertebrata</taxon>
        <taxon>Euteleostomi</taxon>
        <taxon>Lepidosauria</taxon>
        <taxon>Squamata</taxon>
        <taxon>Bifurcata</taxon>
        <taxon>Unidentata</taxon>
        <taxon>Episquamata</taxon>
        <taxon>Toxicofera</taxon>
        <taxon>Serpentes</taxon>
        <taxon>Colubroidea</taxon>
        <taxon>Elapidae</taxon>
        <taxon>Elapinae</taxon>
        <taxon>Micrurus</taxon>
    </lineage>
</organism>
<sequence>MDLTQGEDEESSEHSLSLDSDLEEGEIWDPNLSEEKEDLKPDQPPSASVFQLALFKPLLHKALVTAQLSAEESAPSSGTIRAWGFPLLQTNCSFGGPSFPHHFS</sequence>